<organism evidence="3 4">
    <name type="scientific">Riccia fluitans</name>
    <dbReference type="NCBI Taxonomy" id="41844"/>
    <lineage>
        <taxon>Eukaryota</taxon>
        <taxon>Viridiplantae</taxon>
        <taxon>Streptophyta</taxon>
        <taxon>Embryophyta</taxon>
        <taxon>Marchantiophyta</taxon>
        <taxon>Marchantiopsida</taxon>
        <taxon>Marchantiidae</taxon>
        <taxon>Marchantiales</taxon>
        <taxon>Ricciaceae</taxon>
        <taxon>Riccia</taxon>
    </lineage>
</organism>
<protein>
    <submittedName>
        <fullName evidence="3">Uncharacterized protein</fullName>
    </submittedName>
</protein>
<proteinExistence type="predicted"/>
<name>A0ABD1YY30_9MARC</name>
<dbReference type="EMBL" id="JBHFFA010000003">
    <property type="protein sequence ID" value="KAL2635687.1"/>
    <property type="molecule type" value="Genomic_DNA"/>
</dbReference>
<keyword evidence="2" id="KW-0732">Signal</keyword>
<gene>
    <name evidence="3" type="ORF">R1flu_007166</name>
</gene>
<feature type="compositionally biased region" description="Polar residues" evidence="1">
    <location>
        <begin position="108"/>
        <end position="118"/>
    </location>
</feature>
<dbReference type="Proteomes" id="UP001605036">
    <property type="component" value="Unassembled WGS sequence"/>
</dbReference>
<feature type="chain" id="PRO_5044801272" evidence="2">
    <location>
        <begin position="35"/>
        <end position="124"/>
    </location>
</feature>
<accession>A0ABD1YY30</accession>
<dbReference type="AlphaFoldDB" id="A0ABD1YY30"/>
<feature type="region of interest" description="Disordered" evidence="1">
    <location>
        <begin position="81"/>
        <end position="124"/>
    </location>
</feature>
<feature type="signal peptide" evidence="2">
    <location>
        <begin position="1"/>
        <end position="34"/>
    </location>
</feature>
<feature type="compositionally biased region" description="Basic and acidic residues" evidence="1">
    <location>
        <begin position="81"/>
        <end position="91"/>
    </location>
</feature>
<evidence type="ECO:0000256" key="2">
    <source>
        <dbReference type="SAM" id="SignalP"/>
    </source>
</evidence>
<evidence type="ECO:0000256" key="1">
    <source>
        <dbReference type="SAM" id="MobiDB-lite"/>
    </source>
</evidence>
<reference evidence="3 4" key="1">
    <citation type="submission" date="2024-09" db="EMBL/GenBank/DDBJ databases">
        <title>Chromosome-scale assembly of Riccia fluitans.</title>
        <authorList>
            <person name="Paukszto L."/>
            <person name="Sawicki J."/>
            <person name="Karawczyk K."/>
            <person name="Piernik-Szablinska J."/>
            <person name="Szczecinska M."/>
            <person name="Mazdziarz M."/>
        </authorList>
    </citation>
    <scope>NUCLEOTIDE SEQUENCE [LARGE SCALE GENOMIC DNA]</scope>
    <source>
        <strain evidence="3">Rf_01</strain>
        <tissue evidence="3">Aerial parts of the thallus</tissue>
    </source>
</reference>
<comment type="caution">
    <text evidence="3">The sequence shown here is derived from an EMBL/GenBank/DDBJ whole genome shotgun (WGS) entry which is preliminary data.</text>
</comment>
<sequence>MALARYGTSRKRLLLALVAILLAVSLGFAPLADCRPVPSGWDVTSSEGSSDSTLWRAFSTKNQASSYHRLLRELEGVKKVPEETLPEEPKVTETYAEDGFTTMDYANPRSNASGSSDDLTPPLP</sequence>
<evidence type="ECO:0000313" key="4">
    <source>
        <dbReference type="Proteomes" id="UP001605036"/>
    </source>
</evidence>
<keyword evidence="4" id="KW-1185">Reference proteome</keyword>
<evidence type="ECO:0000313" key="3">
    <source>
        <dbReference type="EMBL" id="KAL2635687.1"/>
    </source>
</evidence>